<evidence type="ECO:0000313" key="6">
    <source>
        <dbReference type="EMBL" id="RKM94491.1"/>
    </source>
</evidence>
<dbReference type="EMBL" id="JNAD02000008">
    <property type="protein sequence ID" value="RKM94491.1"/>
    <property type="molecule type" value="Genomic_DNA"/>
</dbReference>
<feature type="compositionally biased region" description="Gly residues" evidence="4">
    <location>
        <begin position="175"/>
        <end position="184"/>
    </location>
</feature>
<keyword evidence="7" id="KW-1185">Reference proteome</keyword>
<comment type="caution">
    <text evidence="6">The sequence shown here is derived from an EMBL/GenBank/DDBJ whole genome shotgun (WGS) entry which is preliminary data.</text>
</comment>
<dbReference type="Pfam" id="PF22039">
    <property type="entry name" value="HUTI_composite_bact"/>
    <property type="match status" value="1"/>
</dbReference>
<dbReference type="Proteomes" id="UP000028058">
    <property type="component" value="Unassembled WGS sequence"/>
</dbReference>
<dbReference type="GO" id="GO:0016810">
    <property type="term" value="F:hydrolase activity, acting on carbon-nitrogen (but not peptide) bonds"/>
    <property type="evidence" value="ECO:0007669"/>
    <property type="project" value="InterPro"/>
</dbReference>
<dbReference type="Gene3D" id="2.30.40.10">
    <property type="entry name" value="Urease, subunit C, domain 1"/>
    <property type="match status" value="1"/>
</dbReference>
<reference evidence="6 7" key="1">
    <citation type="journal article" date="2014" name="Genome Announc.">
        <title>Draft Genome Sequence of Streptomyces fradiae ATCC 19609, a Strain Highly Sensitive to Antibiotics.</title>
        <authorList>
            <person name="Bekker O.B."/>
            <person name="Klimina K.M."/>
            <person name="Vatlin A.A."/>
            <person name="Zakharevich N.V."/>
            <person name="Kasianov A.S."/>
            <person name="Danilenko V.N."/>
        </authorList>
    </citation>
    <scope>NUCLEOTIDE SEQUENCE [LARGE SCALE GENOMIC DNA]</scope>
    <source>
        <strain evidence="6 7">ATCC 19609</strain>
    </source>
</reference>
<keyword evidence="3" id="KW-0862">Zinc</keyword>
<evidence type="ECO:0000256" key="2">
    <source>
        <dbReference type="ARBA" id="ARBA00022801"/>
    </source>
</evidence>
<evidence type="ECO:0000256" key="3">
    <source>
        <dbReference type="ARBA" id="ARBA00022833"/>
    </source>
</evidence>
<dbReference type="InterPro" id="IPR054418">
    <property type="entry name" value="MQNX/HUTI_composite_N"/>
</dbReference>
<evidence type="ECO:0000256" key="1">
    <source>
        <dbReference type="ARBA" id="ARBA00022723"/>
    </source>
</evidence>
<accession>A0A3M8F1L5</accession>
<feature type="domain" description="Aminodeoxyfutalosine deaminase/Imidazolonepropionase-like composite" evidence="5">
    <location>
        <begin position="23"/>
        <end position="44"/>
    </location>
</feature>
<dbReference type="AlphaFoldDB" id="A0A3M8F1L5"/>
<evidence type="ECO:0000259" key="5">
    <source>
        <dbReference type="Pfam" id="PF22039"/>
    </source>
</evidence>
<proteinExistence type="predicted"/>
<evidence type="ECO:0000313" key="7">
    <source>
        <dbReference type="Proteomes" id="UP000028058"/>
    </source>
</evidence>
<organism evidence="6 7">
    <name type="scientific">Streptomyces xinghaiensis</name>
    <dbReference type="NCBI Taxonomy" id="1038928"/>
    <lineage>
        <taxon>Bacteria</taxon>
        <taxon>Bacillati</taxon>
        <taxon>Actinomycetota</taxon>
        <taxon>Actinomycetes</taxon>
        <taxon>Kitasatosporales</taxon>
        <taxon>Streptomycetaceae</taxon>
        <taxon>Streptomyces</taxon>
    </lineage>
</organism>
<keyword evidence="1" id="KW-0479">Metal-binding</keyword>
<keyword evidence="2" id="KW-0378">Hydrolase</keyword>
<protein>
    <recommendedName>
        <fullName evidence="5">Aminodeoxyfutalosine deaminase/Imidazolonepropionase-like composite domain-containing protein</fullName>
    </recommendedName>
</protein>
<sequence length="204" mass="21436">MLTIHRARVVRRTPEGEPLPGHALVVDGDRIAAIGPYEELLGEYGGRARVREWDGELTPGRHEPGARTLLESVYHPDDPYEVDELGSAPLTGEAVAALEMTDTRWGQSARRALQKLLATGTTGLTGPFTRPRVRTVVSRTGLRVLAPGGPAAPPPLTPGGRADFAVFAGPDTPGGEPGTPGAPGGEPARCLATVVAGRLVHRRA</sequence>
<evidence type="ECO:0000256" key="4">
    <source>
        <dbReference type="SAM" id="MobiDB-lite"/>
    </source>
</evidence>
<gene>
    <name evidence="6" type="ORF">SFRA_018645</name>
</gene>
<name>A0A3M8F1L5_9ACTN</name>
<dbReference type="GO" id="GO:0046872">
    <property type="term" value="F:metal ion binding"/>
    <property type="evidence" value="ECO:0007669"/>
    <property type="project" value="UniProtKB-KW"/>
</dbReference>
<dbReference type="SUPFAM" id="SSF51338">
    <property type="entry name" value="Composite domain of metallo-dependent hydrolases"/>
    <property type="match status" value="1"/>
</dbReference>
<dbReference type="InterPro" id="IPR011059">
    <property type="entry name" value="Metal-dep_hydrolase_composite"/>
</dbReference>
<dbReference type="OrthoDB" id="3400812at2"/>
<feature type="region of interest" description="Disordered" evidence="4">
    <location>
        <begin position="168"/>
        <end position="187"/>
    </location>
</feature>
<dbReference type="RefSeq" id="WP_043469370.1">
    <property type="nucleotide sequence ID" value="NZ_CP134822.1"/>
</dbReference>